<evidence type="ECO:0000256" key="2">
    <source>
        <dbReference type="ARBA" id="ARBA00009160"/>
    </source>
</evidence>
<name>A0A897N822_9EURY</name>
<evidence type="ECO:0000256" key="4">
    <source>
        <dbReference type="ARBA" id="ARBA00022989"/>
    </source>
</evidence>
<evidence type="ECO:0000256" key="5">
    <source>
        <dbReference type="ARBA" id="ARBA00023136"/>
    </source>
</evidence>
<reference evidence="7" key="1">
    <citation type="submission" date="2020-11" db="EMBL/GenBank/DDBJ databases">
        <title>Carbohydrate-dependent, anaerobic sulfur respiration: A novel catabolism in halophilic archaea.</title>
        <authorList>
            <person name="Sorokin D.Y."/>
            <person name="Messina E."/>
            <person name="Smedile F."/>
            <person name="La Cono V."/>
            <person name="Hallsworth J.E."/>
            <person name="Yakimov M.M."/>
        </authorList>
    </citation>
    <scope>NUCLEOTIDE SEQUENCE</scope>
    <source>
        <strain evidence="7">HSR12-1</strain>
    </source>
</reference>
<accession>A0A897N822</accession>
<dbReference type="EMBL" id="CP064787">
    <property type="protein sequence ID" value="QSG07179.1"/>
    <property type="molecule type" value="Genomic_DNA"/>
</dbReference>
<evidence type="ECO:0000313" key="7">
    <source>
        <dbReference type="EMBL" id="QSG07179.1"/>
    </source>
</evidence>
<proteinExistence type="inferred from homology"/>
<gene>
    <name evidence="7" type="ORF">HSR121_2861</name>
</gene>
<dbReference type="AlphaFoldDB" id="A0A897N822"/>
<evidence type="ECO:0000256" key="3">
    <source>
        <dbReference type="ARBA" id="ARBA00022692"/>
    </source>
</evidence>
<dbReference type="Proteomes" id="UP000663525">
    <property type="component" value="Chromosome"/>
</dbReference>
<keyword evidence="5 6" id="KW-0472">Membrane</keyword>
<evidence type="ECO:0000256" key="1">
    <source>
        <dbReference type="ARBA" id="ARBA00004370"/>
    </source>
</evidence>
<protein>
    <submittedName>
        <fullName evidence="7">Putative membrane protein, Fun14 family</fullName>
    </submittedName>
</protein>
<dbReference type="Pfam" id="PF04930">
    <property type="entry name" value="FUN14"/>
    <property type="match status" value="1"/>
</dbReference>
<organism evidence="7 8">
    <name type="scientific">Halapricum desulfuricans</name>
    <dbReference type="NCBI Taxonomy" id="2841257"/>
    <lineage>
        <taxon>Archaea</taxon>
        <taxon>Methanobacteriati</taxon>
        <taxon>Methanobacteriota</taxon>
        <taxon>Stenosarchaea group</taxon>
        <taxon>Halobacteria</taxon>
        <taxon>Halobacteriales</taxon>
        <taxon>Haloarculaceae</taxon>
        <taxon>Halapricum</taxon>
    </lineage>
</organism>
<dbReference type="InterPro" id="IPR007014">
    <property type="entry name" value="FUN14"/>
</dbReference>
<sequence length="112" mass="11496">MAGGNYPDMVDLDATQLGLEVGGSGALGFLIGFAAKKIAKVIAVIIGAELVLFKFLESRGIISVRWDKLTAGLTKAQETGTAQAQDWVTTFVSTAGVGAGFVGGFALGFKKA</sequence>
<comment type="subcellular location">
    <subcellularLocation>
        <location evidence="1">Membrane</location>
    </subcellularLocation>
</comment>
<evidence type="ECO:0000256" key="6">
    <source>
        <dbReference type="SAM" id="Phobius"/>
    </source>
</evidence>
<keyword evidence="3 6" id="KW-0812">Transmembrane</keyword>
<dbReference type="GO" id="GO:0016020">
    <property type="term" value="C:membrane"/>
    <property type="evidence" value="ECO:0007669"/>
    <property type="project" value="UniProtKB-SubCell"/>
</dbReference>
<comment type="similarity">
    <text evidence="2">Belongs to the FUN14 family.</text>
</comment>
<feature type="transmembrane region" description="Helical" evidence="6">
    <location>
        <begin position="38"/>
        <end position="56"/>
    </location>
</feature>
<keyword evidence="4 6" id="KW-1133">Transmembrane helix</keyword>
<evidence type="ECO:0000313" key="8">
    <source>
        <dbReference type="Proteomes" id="UP000663525"/>
    </source>
</evidence>